<organism evidence="8 9">
    <name type="scientific">Pedobacter aquae</name>
    <dbReference type="NCBI Taxonomy" id="2605747"/>
    <lineage>
        <taxon>Bacteria</taxon>
        <taxon>Pseudomonadati</taxon>
        <taxon>Bacteroidota</taxon>
        <taxon>Sphingobacteriia</taxon>
        <taxon>Sphingobacteriales</taxon>
        <taxon>Sphingobacteriaceae</taxon>
        <taxon>Pedobacter</taxon>
    </lineage>
</organism>
<keyword evidence="7" id="KW-0963">Cytoplasm</keyword>
<dbReference type="PANTHER" id="PTHR46986:SF1">
    <property type="entry name" value="ENDORIBONUCLEASE YBEY, CHLOROPLASTIC"/>
    <property type="match status" value="1"/>
</dbReference>
<dbReference type="InterPro" id="IPR020549">
    <property type="entry name" value="YbeY_CS"/>
</dbReference>
<sequence>MKKLPINFFEEDTTYALKQKNAVRNWINATIEEENHQLRELNFIFCSDHYLLSINKQYLNHDTFTDIITFDHSEEKGIIYGDIFISIDRVKENAKTFKVAVSDELHRVIIHGTLHLLGYPDKKKEEKAKMTEKEDFYLAKRAFIKG</sequence>
<accession>A0A5C0VIK0</accession>
<keyword evidence="5 7" id="KW-0378">Hydrolase</keyword>
<comment type="cofactor">
    <cofactor evidence="7">
        <name>Zn(2+)</name>
        <dbReference type="ChEBI" id="CHEBI:29105"/>
    </cofactor>
    <text evidence="7">Binds 1 zinc ion.</text>
</comment>
<dbReference type="Proteomes" id="UP000323653">
    <property type="component" value="Chromosome"/>
</dbReference>
<name>A0A5C0VIK0_9SPHI</name>
<dbReference type="Pfam" id="PF02130">
    <property type="entry name" value="YbeY"/>
    <property type="match status" value="1"/>
</dbReference>
<feature type="binding site" evidence="7">
    <location>
        <position position="121"/>
    </location>
    <ligand>
        <name>Zn(2+)</name>
        <dbReference type="ChEBI" id="CHEBI:29105"/>
        <note>catalytic</note>
    </ligand>
</feature>
<comment type="function">
    <text evidence="7">Single strand-specific metallo-endoribonuclease involved in late-stage 70S ribosome quality control and in maturation of the 3' terminus of the 16S rRNA.</text>
</comment>
<gene>
    <name evidence="7 8" type="primary">ybeY</name>
    <name evidence="8" type="ORF">FYC62_13515</name>
</gene>
<dbReference type="RefSeq" id="WP_149075315.1">
    <property type="nucleotide sequence ID" value="NZ_CP043329.1"/>
</dbReference>
<keyword evidence="2 7" id="KW-0540">Nuclease</keyword>
<evidence type="ECO:0000313" key="9">
    <source>
        <dbReference type="Proteomes" id="UP000323653"/>
    </source>
</evidence>
<dbReference type="AlphaFoldDB" id="A0A5C0VIK0"/>
<evidence type="ECO:0000256" key="4">
    <source>
        <dbReference type="ARBA" id="ARBA00022759"/>
    </source>
</evidence>
<evidence type="ECO:0000256" key="7">
    <source>
        <dbReference type="HAMAP-Rule" id="MF_00009"/>
    </source>
</evidence>
<dbReference type="InterPro" id="IPR023091">
    <property type="entry name" value="MetalPrtase_cat_dom_sf_prd"/>
</dbReference>
<protein>
    <recommendedName>
        <fullName evidence="7">Endoribonuclease YbeY</fullName>
        <ecNumber evidence="7">3.1.-.-</ecNumber>
    </recommendedName>
</protein>
<dbReference type="GO" id="GO:0006364">
    <property type="term" value="P:rRNA processing"/>
    <property type="evidence" value="ECO:0007669"/>
    <property type="project" value="UniProtKB-UniRule"/>
</dbReference>
<dbReference type="Gene3D" id="3.40.390.30">
    <property type="entry name" value="Metalloproteases ('zincins'), catalytic domain"/>
    <property type="match status" value="1"/>
</dbReference>
<keyword evidence="9" id="KW-1185">Reference proteome</keyword>
<feature type="binding site" evidence="7">
    <location>
        <position position="111"/>
    </location>
    <ligand>
        <name>Zn(2+)</name>
        <dbReference type="ChEBI" id="CHEBI:29105"/>
        <note>catalytic</note>
    </ligand>
</feature>
<comment type="similarity">
    <text evidence="1 7">Belongs to the endoribonuclease YbeY family.</text>
</comment>
<dbReference type="GO" id="GO:0004222">
    <property type="term" value="F:metalloendopeptidase activity"/>
    <property type="evidence" value="ECO:0007669"/>
    <property type="project" value="InterPro"/>
</dbReference>
<dbReference type="GO" id="GO:0005737">
    <property type="term" value="C:cytoplasm"/>
    <property type="evidence" value="ECO:0007669"/>
    <property type="project" value="UniProtKB-SubCell"/>
</dbReference>
<evidence type="ECO:0000256" key="1">
    <source>
        <dbReference type="ARBA" id="ARBA00010875"/>
    </source>
</evidence>
<keyword evidence="3 7" id="KW-0479">Metal-binding</keyword>
<evidence type="ECO:0000256" key="2">
    <source>
        <dbReference type="ARBA" id="ARBA00022722"/>
    </source>
</evidence>
<dbReference type="GO" id="GO:0008270">
    <property type="term" value="F:zinc ion binding"/>
    <property type="evidence" value="ECO:0007669"/>
    <property type="project" value="UniProtKB-UniRule"/>
</dbReference>
<evidence type="ECO:0000313" key="8">
    <source>
        <dbReference type="EMBL" id="QEK52558.1"/>
    </source>
</evidence>
<keyword evidence="4 7" id="KW-0255">Endonuclease</keyword>
<dbReference type="GO" id="GO:0004521">
    <property type="term" value="F:RNA endonuclease activity"/>
    <property type="evidence" value="ECO:0007669"/>
    <property type="project" value="UniProtKB-UniRule"/>
</dbReference>
<comment type="subcellular location">
    <subcellularLocation>
        <location evidence="7">Cytoplasm</location>
    </subcellularLocation>
</comment>
<keyword evidence="7" id="KW-0698">rRNA processing</keyword>
<dbReference type="InterPro" id="IPR002036">
    <property type="entry name" value="YbeY"/>
</dbReference>
<feature type="binding site" evidence="7">
    <location>
        <position position="115"/>
    </location>
    <ligand>
        <name>Zn(2+)</name>
        <dbReference type="ChEBI" id="CHEBI:29105"/>
        <note>catalytic</note>
    </ligand>
</feature>
<dbReference type="PROSITE" id="PS01306">
    <property type="entry name" value="UPF0054"/>
    <property type="match status" value="1"/>
</dbReference>
<dbReference type="KEGG" id="pej:FYC62_13515"/>
<dbReference type="PANTHER" id="PTHR46986">
    <property type="entry name" value="ENDORIBONUCLEASE YBEY, CHLOROPLASTIC"/>
    <property type="match status" value="1"/>
</dbReference>
<dbReference type="SUPFAM" id="SSF55486">
    <property type="entry name" value="Metalloproteases ('zincins'), catalytic domain"/>
    <property type="match status" value="1"/>
</dbReference>
<proteinExistence type="inferred from homology"/>
<evidence type="ECO:0000256" key="6">
    <source>
        <dbReference type="ARBA" id="ARBA00022833"/>
    </source>
</evidence>
<keyword evidence="7" id="KW-0690">Ribosome biogenesis</keyword>
<reference evidence="8 9" key="1">
    <citation type="submission" date="2019-08" db="EMBL/GenBank/DDBJ databases">
        <title>Pedobacter sp. nov., isolated from Han river, South Korea.</title>
        <authorList>
            <person name="Lee D.-H."/>
            <person name="Kim Y.-S."/>
            <person name="Hwang E.-M."/>
            <person name="Le Tran T.C."/>
            <person name="Cha C.-J."/>
        </authorList>
    </citation>
    <scope>NUCLEOTIDE SEQUENCE [LARGE SCALE GENOMIC DNA]</scope>
    <source>
        <strain evidence="8 9">CJ43</strain>
    </source>
</reference>
<evidence type="ECO:0000256" key="3">
    <source>
        <dbReference type="ARBA" id="ARBA00022723"/>
    </source>
</evidence>
<dbReference type="EMBL" id="CP043329">
    <property type="protein sequence ID" value="QEK52558.1"/>
    <property type="molecule type" value="Genomic_DNA"/>
</dbReference>
<dbReference type="EC" id="3.1.-.-" evidence="7"/>
<dbReference type="NCBIfam" id="TIGR00043">
    <property type="entry name" value="rRNA maturation RNase YbeY"/>
    <property type="match status" value="1"/>
</dbReference>
<dbReference type="HAMAP" id="MF_00009">
    <property type="entry name" value="Endoribonucl_YbeY"/>
    <property type="match status" value="1"/>
</dbReference>
<evidence type="ECO:0000256" key="5">
    <source>
        <dbReference type="ARBA" id="ARBA00022801"/>
    </source>
</evidence>
<keyword evidence="6 7" id="KW-0862">Zinc</keyword>